<evidence type="ECO:0000256" key="1">
    <source>
        <dbReference type="SAM" id="MobiDB-lite"/>
    </source>
</evidence>
<evidence type="ECO:0000313" key="2">
    <source>
        <dbReference type="Proteomes" id="UP000245320"/>
    </source>
</evidence>
<dbReference type="InParanoid" id="A0A6J3R461"/>
<dbReference type="OrthoDB" id="10316859at2759"/>
<name>A0A6J3R461_TURTR</name>
<feature type="region of interest" description="Disordered" evidence="1">
    <location>
        <begin position="87"/>
        <end position="209"/>
    </location>
</feature>
<dbReference type="Proteomes" id="UP000245320">
    <property type="component" value="Chromosome 3"/>
</dbReference>
<reference evidence="3" key="1">
    <citation type="submission" date="2025-08" db="UniProtKB">
        <authorList>
            <consortium name="RefSeq"/>
        </authorList>
    </citation>
    <scope>IDENTIFICATION</scope>
    <source>
        <tissue evidence="3">Spleen</tissue>
    </source>
</reference>
<organism evidence="2 3">
    <name type="scientific">Tursiops truncatus</name>
    <name type="common">Atlantic bottle-nosed dolphin</name>
    <name type="synonym">Delphinus truncatus</name>
    <dbReference type="NCBI Taxonomy" id="9739"/>
    <lineage>
        <taxon>Eukaryota</taxon>
        <taxon>Metazoa</taxon>
        <taxon>Chordata</taxon>
        <taxon>Craniata</taxon>
        <taxon>Vertebrata</taxon>
        <taxon>Euteleostomi</taxon>
        <taxon>Mammalia</taxon>
        <taxon>Eutheria</taxon>
        <taxon>Laurasiatheria</taxon>
        <taxon>Artiodactyla</taxon>
        <taxon>Whippomorpha</taxon>
        <taxon>Cetacea</taxon>
        <taxon>Odontoceti</taxon>
        <taxon>Delphinidae</taxon>
        <taxon>Tursiops</taxon>
    </lineage>
</organism>
<protein>
    <submittedName>
        <fullName evidence="3">Small integral membrane protein 15 isoform X1</fullName>
    </submittedName>
</protein>
<accession>A0A6J3R461</accession>
<evidence type="ECO:0000313" key="3">
    <source>
        <dbReference type="RefSeq" id="XP_033708783.1"/>
    </source>
</evidence>
<dbReference type="AlphaFoldDB" id="A0A6J3R461"/>
<sequence length="233" mass="25080">MAAFSLNNKVRWTHHGPAAALSPRREALTIVQPEDEKVKEWSVNPRNSLESFKSRSVTLTLTLGGLWEPTPFLPPLSGWSFPGSRTLPTGALHPRPGSCRGAAVPRLTSGAKVGGPPCFRTSSRRPEPTRASGKTPPRQKARDSGSEPATSRAPPLAPRGLTCRSPETRAPPRPPRVLEVRVPGPTQQWRSRKLAPRLPQAGSRQGPACGRVGRAAASAFLLPAWRLVGSWGI</sequence>
<keyword evidence="2" id="KW-1185">Reference proteome</keyword>
<proteinExistence type="predicted"/>
<dbReference type="RefSeq" id="XP_033708783.1">
    <property type="nucleotide sequence ID" value="XM_033852892.1"/>
</dbReference>
<gene>
    <name evidence="3" type="primary">SMIM15</name>
</gene>